<proteinExistence type="predicted"/>
<dbReference type="OrthoDB" id="787163at2"/>
<gene>
    <name evidence="1" type="ORF">SAMN04487996_10133</name>
</gene>
<evidence type="ECO:0000313" key="2">
    <source>
        <dbReference type="Proteomes" id="UP000198748"/>
    </source>
</evidence>
<dbReference type="Proteomes" id="UP000198748">
    <property type="component" value="Unassembled WGS sequence"/>
</dbReference>
<organism evidence="1 2">
    <name type="scientific">Dyadobacter soli</name>
    <dbReference type="NCBI Taxonomy" id="659014"/>
    <lineage>
        <taxon>Bacteria</taxon>
        <taxon>Pseudomonadati</taxon>
        <taxon>Bacteroidota</taxon>
        <taxon>Cytophagia</taxon>
        <taxon>Cytophagales</taxon>
        <taxon>Spirosomataceae</taxon>
        <taxon>Dyadobacter</taxon>
    </lineage>
</organism>
<sequence>MMNRQTIPDDAVRTMLHSASQASAQLRETDFAPDPVSENDARLLQSMGIRAGQDHVAGDSQPAKWRDVVSKTGIEALKELFSRSPVIPFSEWTDVHQAADLWYGLLADVIRPLARDDWEFIFYLGNPADSHFFEVDEILDVMGSFTRSGHVTLALEEREAWGLWSILFGGKSVPEFDTQDPDARGRYRAIFQTLDIHRLIIYSENHGVLLMQDSYFDLTRPPVPAHTHNAYERANFIEGYALGLKNGMGATQSLALGIATSGSVAEGSKVPEKQEVLRFLADWAGDI</sequence>
<evidence type="ECO:0000313" key="1">
    <source>
        <dbReference type="EMBL" id="SDD43491.1"/>
    </source>
</evidence>
<dbReference type="EMBL" id="FNAN01000001">
    <property type="protein sequence ID" value="SDD43491.1"/>
    <property type="molecule type" value="Genomic_DNA"/>
</dbReference>
<dbReference type="AlphaFoldDB" id="A0A1G6UQA5"/>
<dbReference type="RefSeq" id="WP_090145568.1">
    <property type="nucleotide sequence ID" value="NZ_FNAN01000001.1"/>
</dbReference>
<name>A0A1G6UQA5_9BACT</name>
<dbReference type="STRING" id="659014.SAMN04487996_10133"/>
<accession>A0A1G6UQA5</accession>
<reference evidence="2" key="1">
    <citation type="submission" date="2016-10" db="EMBL/GenBank/DDBJ databases">
        <authorList>
            <person name="Varghese N."/>
            <person name="Submissions S."/>
        </authorList>
    </citation>
    <scope>NUCLEOTIDE SEQUENCE [LARGE SCALE GENOMIC DNA]</scope>
    <source>
        <strain evidence="2">DSM 25329</strain>
    </source>
</reference>
<protein>
    <submittedName>
        <fullName evidence="1">Uncharacterized protein</fullName>
    </submittedName>
</protein>
<keyword evidence="2" id="KW-1185">Reference proteome</keyword>